<proteinExistence type="predicted"/>
<reference evidence="1 2" key="1">
    <citation type="journal article" date="2006" name="Int. J. Syst. Evol. Microbiol.">
        <title>Chryseobacterium piscium sp. nov., isolated from fish of the South Atlantic Ocean off South Africa.</title>
        <authorList>
            <person name="de Beer H."/>
            <person name="Hugo C.J."/>
            <person name="Jooste P.J."/>
            <person name="Vancanneyt M."/>
            <person name="Coenye T."/>
            <person name="Vandamme P."/>
        </authorList>
    </citation>
    <scope>NUCLEOTIDE SEQUENCE [LARGE SCALE GENOMIC DNA]</scope>
    <source>
        <strain evidence="1 2">CCUG 51923</strain>
    </source>
</reference>
<evidence type="ECO:0000313" key="2">
    <source>
        <dbReference type="Proteomes" id="UP000256512"/>
    </source>
</evidence>
<name>A0A3D9BU67_9FLAO</name>
<organism evidence="1 2">
    <name type="scientific">Chryseobacterium piscium</name>
    <dbReference type="NCBI Taxonomy" id="333702"/>
    <lineage>
        <taxon>Bacteria</taxon>
        <taxon>Pseudomonadati</taxon>
        <taxon>Bacteroidota</taxon>
        <taxon>Flavobacteriia</taxon>
        <taxon>Flavobacteriales</taxon>
        <taxon>Weeksellaceae</taxon>
        <taxon>Chryseobacterium group</taxon>
        <taxon>Chryseobacterium</taxon>
    </lineage>
</organism>
<gene>
    <name evidence="1" type="ORF">DRF62_02150</name>
</gene>
<comment type="caution">
    <text evidence="1">The sequence shown here is derived from an EMBL/GenBank/DDBJ whole genome shotgun (WGS) entry which is preliminary data.</text>
</comment>
<keyword evidence="2" id="KW-1185">Reference proteome</keyword>
<dbReference type="Proteomes" id="UP000256512">
    <property type="component" value="Unassembled WGS sequence"/>
</dbReference>
<evidence type="ECO:0000313" key="1">
    <source>
        <dbReference type="EMBL" id="REC56982.1"/>
    </source>
</evidence>
<protein>
    <recommendedName>
        <fullName evidence="3">HNH domain-containing protein</fullName>
    </recommendedName>
</protein>
<sequence>MGENYLGSLTNAKLTKVILTIAHLDHDKENWEVKDERLKALCQRCHLVLDKDHHAENRRNTISKKKGLEPLF</sequence>
<dbReference type="EMBL" id="QNVS01000003">
    <property type="protein sequence ID" value="REC56982.1"/>
    <property type="molecule type" value="Genomic_DNA"/>
</dbReference>
<dbReference type="AlphaFoldDB" id="A0A3D9BU67"/>
<accession>A0A3D9BU67</accession>
<evidence type="ECO:0008006" key="3">
    <source>
        <dbReference type="Google" id="ProtNLM"/>
    </source>
</evidence>